<accession>A0A8J7TTQ5</accession>
<evidence type="ECO:0000313" key="3">
    <source>
        <dbReference type="Proteomes" id="UP000664414"/>
    </source>
</evidence>
<comment type="caution">
    <text evidence="2">The sequence shown here is derived from an EMBL/GenBank/DDBJ whole genome shotgun (WGS) entry which is preliminary data.</text>
</comment>
<keyword evidence="1" id="KW-0732">Signal</keyword>
<protein>
    <submittedName>
        <fullName evidence="2">Uncharacterized protein</fullName>
    </submittedName>
</protein>
<evidence type="ECO:0000313" key="2">
    <source>
        <dbReference type="EMBL" id="MBN9413140.1"/>
    </source>
</evidence>
<dbReference type="Proteomes" id="UP000664414">
    <property type="component" value="Unassembled WGS sequence"/>
</dbReference>
<reference evidence="2" key="1">
    <citation type="submission" date="2021-02" db="EMBL/GenBank/DDBJ databases">
        <title>Thiocyanate and organic carbon inputs drive convergent selection for specific autotrophic Afipia and Thiobacillus strains within complex microbiomes.</title>
        <authorList>
            <person name="Huddy R.J."/>
            <person name="Sachdeva R."/>
            <person name="Kadzinga F."/>
            <person name="Kantor R.S."/>
            <person name="Harrison S.T.L."/>
            <person name="Banfield J.F."/>
        </authorList>
    </citation>
    <scope>NUCLEOTIDE SEQUENCE</scope>
    <source>
        <strain evidence="2">SCN18_10_11_15_R4_P_38_20</strain>
    </source>
</reference>
<name>A0A8J7TTQ5_9PROT</name>
<dbReference type="AlphaFoldDB" id="A0A8J7TTQ5"/>
<dbReference type="EMBL" id="JAFKGL010000017">
    <property type="protein sequence ID" value="MBN9413140.1"/>
    <property type="molecule type" value="Genomic_DNA"/>
</dbReference>
<gene>
    <name evidence="2" type="ORF">J0H12_04370</name>
</gene>
<organism evidence="2 3">
    <name type="scientific">Candidatus Paracaedimonas acanthamoebae</name>
    <dbReference type="NCBI Taxonomy" id="244581"/>
    <lineage>
        <taxon>Bacteria</taxon>
        <taxon>Pseudomonadati</taxon>
        <taxon>Pseudomonadota</taxon>
        <taxon>Alphaproteobacteria</taxon>
        <taxon>Holosporales</taxon>
        <taxon>Caedimonadaceae</taxon>
        <taxon>Candidatus Paracaedimonas</taxon>
    </lineage>
</organism>
<proteinExistence type="predicted"/>
<sequence>MKKSILPALLLTFMTTIYGAYGSSVSESEEFQNENFPSKLKSNFLASMKSDSENAQEYLQEGRLFLSSGNISSAYQSFLNAIEYGAGSPLGYLYAGALTGHVPTSERYLRIAQLAVQQGALSEETFDEHVNYLTQTGFLMAS</sequence>
<evidence type="ECO:0000256" key="1">
    <source>
        <dbReference type="SAM" id="SignalP"/>
    </source>
</evidence>
<feature type="signal peptide" evidence="1">
    <location>
        <begin position="1"/>
        <end position="19"/>
    </location>
</feature>
<feature type="chain" id="PRO_5035271707" evidence="1">
    <location>
        <begin position="20"/>
        <end position="142"/>
    </location>
</feature>